<dbReference type="InterPro" id="IPR005135">
    <property type="entry name" value="Endo/exonuclease/phosphatase"/>
</dbReference>
<organism evidence="2 3">
    <name type="scientific">Lederbergia citrisecunda</name>
    <dbReference type="NCBI Taxonomy" id="2833583"/>
    <lineage>
        <taxon>Bacteria</taxon>
        <taxon>Bacillati</taxon>
        <taxon>Bacillota</taxon>
        <taxon>Bacilli</taxon>
        <taxon>Bacillales</taxon>
        <taxon>Bacillaceae</taxon>
        <taxon>Lederbergia</taxon>
    </lineage>
</organism>
<name>A0A942TI43_9BACI</name>
<dbReference type="SUPFAM" id="SSF56219">
    <property type="entry name" value="DNase I-like"/>
    <property type="match status" value="1"/>
</dbReference>
<dbReference type="CDD" id="cd09083">
    <property type="entry name" value="EEP-1"/>
    <property type="match status" value="1"/>
</dbReference>
<dbReference type="GO" id="GO:0000175">
    <property type="term" value="F:3'-5'-RNA exonuclease activity"/>
    <property type="evidence" value="ECO:0007669"/>
    <property type="project" value="TreeGrafter"/>
</dbReference>
<gene>
    <name evidence="2" type="ORF">KHA93_00150</name>
</gene>
<reference evidence="2 3" key="1">
    <citation type="submission" date="2021-05" db="EMBL/GenBank/DDBJ databases">
        <title>Novel Bacillus species.</title>
        <authorList>
            <person name="Liu G."/>
        </authorList>
    </citation>
    <scope>NUCLEOTIDE SEQUENCE [LARGE SCALE GENOMIC DNA]</scope>
    <source>
        <strain evidence="2 3">FJAT-49732</strain>
    </source>
</reference>
<proteinExistence type="predicted"/>
<keyword evidence="2" id="KW-0378">Hydrolase</keyword>
<dbReference type="InterPro" id="IPR036691">
    <property type="entry name" value="Endo/exonu/phosph_ase_sf"/>
</dbReference>
<dbReference type="EMBL" id="JAGYPJ010000001">
    <property type="protein sequence ID" value="MBS4198070.1"/>
    <property type="molecule type" value="Genomic_DNA"/>
</dbReference>
<dbReference type="Proteomes" id="UP000682713">
    <property type="component" value="Unassembled WGS sequence"/>
</dbReference>
<accession>A0A942TI43</accession>
<dbReference type="Pfam" id="PF03372">
    <property type="entry name" value="Exo_endo_phos"/>
    <property type="match status" value="1"/>
</dbReference>
<dbReference type="Gene3D" id="3.60.10.10">
    <property type="entry name" value="Endonuclease/exonuclease/phosphatase"/>
    <property type="match status" value="1"/>
</dbReference>
<evidence type="ECO:0000259" key="1">
    <source>
        <dbReference type="Pfam" id="PF03372"/>
    </source>
</evidence>
<sequence>MDLRIMTYNVRNDCDAPPNSWEERKGLMRDLIIRESPDLIGTQECKFNQVQDLDHLLEDYNWIGLGREGGSKSEFMAIFYKKSRFDVLEYDHFWLSDTPNVIASSTWGNDCTRMATWVRFLDNETNQSFYHLNTHLDHISEVARVKGAELIVKHAKAFESSVPIFITGDFNTLAETDTHQAFLIKGNFMDTWSNSSERMNEELGSFNNFNDPTGGEGRIDWILYRGDVKVGTLKIVNDQVDGRFPSDHFPIVVDFEV</sequence>
<keyword evidence="2" id="KW-0540">Nuclease</keyword>
<dbReference type="InterPro" id="IPR050410">
    <property type="entry name" value="CCR4/nocturin_mRNA_transcr"/>
</dbReference>
<keyword evidence="3" id="KW-1185">Reference proteome</keyword>
<keyword evidence="2" id="KW-0255">Endonuclease</keyword>
<dbReference type="RefSeq" id="WP_213108862.1">
    <property type="nucleotide sequence ID" value="NZ_JAGYPJ010000001.1"/>
</dbReference>
<dbReference type="PANTHER" id="PTHR12121:SF36">
    <property type="entry name" value="ENDONUCLEASE_EXONUCLEASE_PHOSPHATASE DOMAIN-CONTAINING PROTEIN"/>
    <property type="match status" value="1"/>
</dbReference>
<comment type="caution">
    <text evidence="2">The sequence shown here is derived from an EMBL/GenBank/DDBJ whole genome shotgun (WGS) entry which is preliminary data.</text>
</comment>
<dbReference type="PANTHER" id="PTHR12121">
    <property type="entry name" value="CARBON CATABOLITE REPRESSOR PROTEIN 4"/>
    <property type="match status" value="1"/>
</dbReference>
<dbReference type="AlphaFoldDB" id="A0A942TI43"/>
<protein>
    <submittedName>
        <fullName evidence="2">Endonuclease/exonuclease/phosphatase family protein</fullName>
    </submittedName>
</protein>
<evidence type="ECO:0000313" key="3">
    <source>
        <dbReference type="Proteomes" id="UP000682713"/>
    </source>
</evidence>
<evidence type="ECO:0000313" key="2">
    <source>
        <dbReference type="EMBL" id="MBS4198070.1"/>
    </source>
</evidence>
<feature type="domain" description="Endonuclease/exonuclease/phosphatase" evidence="1">
    <location>
        <begin position="6"/>
        <end position="248"/>
    </location>
</feature>
<dbReference type="GO" id="GO:0004519">
    <property type="term" value="F:endonuclease activity"/>
    <property type="evidence" value="ECO:0007669"/>
    <property type="project" value="UniProtKB-KW"/>
</dbReference>